<name>A0A160T2D2_9CHLR</name>
<dbReference type="OrthoDB" id="5066907at2"/>
<gene>
    <name evidence="1" type="ORF">CFX0092_A2383</name>
</gene>
<organism evidence="1 2">
    <name type="scientific">Candidatus Promineifilum breve</name>
    <dbReference type="NCBI Taxonomy" id="1806508"/>
    <lineage>
        <taxon>Bacteria</taxon>
        <taxon>Bacillati</taxon>
        <taxon>Chloroflexota</taxon>
        <taxon>Ardenticatenia</taxon>
        <taxon>Candidatus Promineifilales</taxon>
        <taxon>Candidatus Promineifilaceae</taxon>
        <taxon>Candidatus Promineifilum</taxon>
    </lineage>
</organism>
<keyword evidence="2" id="KW-1185">Reference proteome</keyword>
<dbReference type="RefSeq" id="WP_095043637.1">
    <property type="nucleotide sequence ID" value="NZ_LN890655.1"/>
</dbReference>
<dbReference type="KEGG" id="pbf:CFX0092_A2383"/>
<dbReference type="AlphaFoldDB" id="A0A160T2D2"/>
<dbReference type="Proteomes" id="UP000215027">
    <property type="component" value="Chromosome I"/>
</dbReference>
<evidence type="ECO:0000313" key="2">
    <source>
        <dbReference type="Proteomes" id="UP000215027"/>
    </source>
</evidence>
<evidence type="ECO:0000313" key="1">
    <source>
        <dbReference type="EMBL" id="CUS04261.2"/>
    </source>
</evidence>
<reference evidence="1" key="1">
    <citation type="submission" date="2016-01" db="EMBL/GenBank/DDBJ databases">
        <authorList>
            <person name="Mcilroy J.S."/>
            <person name="Karst M S."/>
            <person name="Albertsen M."/>
        </authorList>
    </citation>
    <scope>NUCLEOTIDE SEQUENCE</scope>
    <source>
        <strain evidence="1">Cfx-K</strain>
    </source>
</reference>
<sequence>MPILNYTTDIEPDETVAEIQRILVRAGASSVRIDYENGQPISVSFLLMLNRQPVPFRIPANVQGVWLVLQEQKVERRYKTEKHARRVAWRIVKDWMRAQLAFIESGQASLPQLFLPHAVRADGRTLFEVVAADPRLLLGSGDEEDPPAKQ</sequence>
<dbReference type="EMBL" id="LN890655">
    <property type="protein sequence ID" value="CUS04261.2"/>
    <property type="molecule type" value="Genomic_DNA"/>
</dbReference>
<accession>A0A160T2D2</accession>
<protein>
    <submittedName>
        <fullName evidence="1">Uncharacterized protein</fullName>
    </submittedName>
</protein>
<proteinExistence type="predicted"/>